<evidence type="ECO:0000313" key="1">
    <source>
        <dbReference type="EMBL" id="EPB79240.1"/>
    </source>
</evidence>
<dbReference type="PANTHER" id="PTHR10974:SF75">
    <property type="entry name" value="SULFATASE DOMAIN-CONTAINING PROTEIN"/>
    <property type="match status" value="1"/>
</dbReference>
<name>A0A0D6M529_9BILA</name>
<protein>
    <submittedName>
        <fullName evidence="1">Uncharacterized protein</fullName>
    </submittedName>
</protein>
<dbReference type="AlphaFoldDB" id="A0A0D6M529"/>
<dbReference type="GO" id="GO:0005615">
    <property type="term" value="C:extracellular space"/>
    <property type="evidence" value="ECO:0007669"/>
    <property type="project" value="TreeGrafter"/>
</dbReference>
<dbReference type="EMBL" id="KE124797">
    <property type="protein sequence ID" value="EPB79240.1"/>
    <property type="molecule type" value="Genomic_DNA"/>
</dbReference>
<accession>A0A0D6M529</accession>
<reference evidence="1 2" key="1">
    <citation type="submission" date="2013-05" db="EMBL/GenBank/DDBJ databases">
        <title>Draft genome of the parasitic nematode Anyclostoma ceylanicum.</title>
        <authorList>
            <person name="Mitreva M."/>
        </authorList>
    </citation>
    <scope>NUCLEOTIDE SEQUENCE [LARGE SCALE GENOMIC DNA]</scope>
</reference>
<proteinExistence type="predicted"/>
<keyword evidence="2" id="KW-1185">Reference proteome</keyword>
<gene>
    <name evidence="1" type="ORF">ANCCEY_01663</name>
</gene>
<organism evidence="1 2">
    <name type="scientific">Ancylostoma ceylanicum</name>
    <dbReference type="NCBI Taxonomy" id="53326"/>
    <lineage>
        <taxon>Eukaryota</taxon>
        <taxon>Metazoa</taxon>
        <taxon>Ecdysozoa</taxon>
        <taxon>Nematoda</taxon>
        <taxon>Chromadorea</taxon>
        <taxon>Rhabditida</taxon>
        <taxon>Rhabditina</taxon>
        <taxon>Rhabditomorpha</taxon>
        <taxon>Strongyloidea</taxon>
        <taxon>Ancylostomatidae</taxon>
        <taxon>Ancylostomatinae</taxon>
        <taxon>Ancylostoma</taxon>
    </lineage>
</organism>
<dbReference type="Proteomes" id="UP000054495">
    <property type="component" value="Unassembled WGS sequence"/>
</dbReference>
<dbReference type="PANTHER" id="PTHR10974">
    <property type="entry name" value="FI08016P-RELATED"/>
    <property type="match status" value="1"/>
</dbReference>
<sequence length="330" mass="38052">MQSRNKLVQDCSSDEIQSVTKVDNGSVTLIKGYETFKCKARLASMTGSLVLWPGCIDLWLFAGRSMCLFYEDDSKYNASEWKTIEETKFSCDFIETDCKFQNVSKKSIHMQIEENKSSKEMPVLKREDYPDVHLIVLDSVASSQLIRRLGDNKSFANGEAAFSRVVGANASMKSGPMSLPQNITELSRVPEAKIRTLCQYNNQFDNGKTTEPVVRTLMKLKTIEPDLDYTKFCSNYLDDKTYIPVNYRSAGYKTFHAEDYIATLLYYPNCRGLKYNILDHYYRPFYLRIREDEELSHTHGKGSCRGSIDNILEYLGYYVNSYKEERNVER</sequence>
<evidence type="ECO:0000313" key="2">
    <source>
        <dbReference type="Proteomes" id="UP000054495"/>
    </source>
</evidence>
<dbReference type="InterPro" id="IPR004245">
    <property type="entry name" value="DUF229"/>
</dbReference>
<dbReference type="Pfam" id="PF02995">
    <property type="entry name" value="DUF229"/>
    <property type="match status" value="1"/>
</dbReference>